<protein>
    <submittedName>
        <fullName evidence="1">Uncharacterized protein</fullName>
    </submittedName>
</protein>
<gene>
    <name evidence="1" type="ORF">K3G42_005907</name>
</gene>
<keyword evidence="2" id="KW-1185">Reference proteome</keyword>
<dbReference type="Proteomes" id="UP000827872">
    <property type="component" value="Linkage Group LG05"/>
</dbReference>
<sequence>MSSFLLQRTDGGDGSQVHSKRLSELILSRAEMASRRMTRETFDAVMAAKAKRYRLDRSDPIDEALHQLRVQCDDRLAL</sequence>
<name>A0ACB8F244_9SAUR</name>
<accession>A0ACB8F244</accession>
<dbReference type="EMBL" id="CM037618">
    <property type="protein sequence ID" value="KAH7999167.1"/>
    <property type="molecule type" value="Genomic_DNA"/>
</dbReference>
<proteinExistence type="predicted"/>
<comment type="caution">
    <text evidence="1">The sequence shown here is derived from an EMBL/GenBank/DDBJ whole genome shotgun (WGS) entry which is preliminary data.</text>
</comment>
<evidence type="ECO:0000313" key="1">
    <source>
        <dbReference type="EMBL" id="KAH7999167.1"/>
    </source>
</evidence>
<evidence type="ECO:0000313" key="2">
    <source>
        <dbReference type="Proteomes" id="UP000827872"/>
    </source>
</evidence>
<organism evidence="1 2">
    <name type="scientific">Sphaerodactylus townsendi</name>
    <dbReference type="NCBI Taxonomy" id="933632"/>
    <lineage>
        <taxon>Eukaryota</taxon>
        <taxon>Metazoa</taxon>
        <taxon>Chordata</taxon>
        <taxon>Craniata</taxon>
        <taxon>Vertebrata</taxon>
        <taxon>Euteleostomi</taxon>
        <taxon>Lepidosauria</taxon>
        <taxon>Squamata</taxon>
        <taxon>Bifurcata</taxon>
        <taxon>Gekkota</taxon>
        <taxon>Sphaerodactylidae</taxon>
        <taxon>Sphaerodactylus</taxon>
    </lineage>
</organism>
<reference evidence="1" key="1">
    <citation type="submission" date="2021-08" db="EMBL/GenBank/DDBJ databases">
        <title>The first chromosome-level gecko genome reveals the dynamic sex chromosomes of Neotropical dwarf geckos (Sphaerodactylidae: Sphaerodactylus).</title>
        <authorList>
            <person name="Pinto B.J."/>
            <person name="Keating S.E."/>
            <person name="Gamble T."/>
        </authorList>
    </citation>
    <scope>NUCLEOTIDE SEQUENCE</scope>
    <source>
        <strain evidence="1">TG3544</strain>
    </source>
</reference>